<dbReference type="PROSITE" id="PS50164">
    <property type="entry name" value="GIY_YIG"/>
    <property type="match status" value="1"/>
</dbReference>
<keyword evidence="3" id="KW-1185">Reference proteome</keyword>
<dbReference type="InterPro" id="IPR013087">
    <property type="entry name" value="Znf_C2H2_type"/>
</dbReference>
<evidence type="ECO:0000313" key="3">
    <source>
        <dbReference type="Proteomes" id="UP001159405"/>
    </source>
</evidence>
<comment type="caution">
    <text evidence="2">The sequence shown here is derived from an EMBL/GenBank/DDBJ whole genome shotgun (WGS) entry which is preliminary data.</text>
</comment>
<feature type="domain" description="GIY-YIG" evidence="1">
    <location>
        <begin position="128"/>
        <end position="212"/>
    </location>
</feature>
<protein>
    <recommendedName>
        <fullName evidence="1">GIY-YIG domain-containing protein</fullName>
    </recommendedName>
</protein>
<name>A0ABN8N4I0_9CNID</name>
<gene>
    <name evidence="2" type="ORF">PLOB_00045558</name>
</gene>
<dbReference type="Proteomes" id="UP001159405">
    <property type="component" value="Unassembled WGS sequence"/>
</dbReference>
<evidence type="ECO:0000259" key="1">
    <source>
        <dbReference type="PROSITE" id="PS50164"/>
    </source>
</evidence>
<dbReference type="Pfam" id="PF01541">
    <property type="entry name" value="GIY-YIG"/>
    <property type="match status" value="1"/>
</dbReference>
<sequence>MLNRAFKLSSTWKFFHEELSCDSRFPQIMALTEIFSRLRYPDDLVQSTIRQFIESKVSEDSHTQVAVKREAPIRIVLPFKDQKSANVVRKQLADLSRKINADISPVYTSRKIKDEIKVKEDKPPLVSQQCVVYSFQCSLCDAGYVGYTCRHLHQRIEEHKGSAIGNHLREQHDMEPEDIAQSFRILRKCQNKFDCLIFEMFFIQELKPTLNKQCDSIRAKLFV</sequence>
<proteinExistence type="predicted"/>
<dbReference type="EMBL" id="CALNXK010000008">
    <property type="protein sequence ID" value="CAH3040901.1"/>
    <property type="molecule type" value="Genomic_DNA"/>
</dbReference>
<dbReference type="InterPro" id="IPR000305">
    <property type="entry name" value="GIY-YIG_endonuc"/>
</dbReference>
<dbReference type="SUPFAM" id="SSF82771">
    <property type="entry name" value="GIY-YIG endonuclease"/>
    <property type="match status" value="1"/>
</dbReference>
<reference evidence="2 3" key="1">
    <citation type="submission" date="2022-05" db="EMBL/GenBank/DDBJ databases">
        <authorList>
            <consortium name="Genoscope - CEA"/>
            <person name="William W."/>
        </authorList>
    </citation>
    <scope>NUCLEOTIDE SEQUENCE [LARGE SCALE GENOMIC DNA]</scope>
</reference>
<organism evidence="2 3">
    <name type="scientific">Porites lobata</name>
    <dbReference type="NCBI Taxonomy" id="104759"/>
    <lineage>
        <taxon>Eukaryota</taxon>
        <taxon>Metazoa</taxon>
        <taxon>Cnidaria</taxon>
        <taxon>Anthozoa</taxon>
        <taxon>Hexacorallia</taxon>
        <taxon>Scleractinia</taxon>
        <taxon>Fungiina</taxon>
        <taxon>Poritidae</taxon>
        <taxon>Porites</taxon>
    </lineage>
</organism>
<accession>A0ABN8N4I0</accession>
<dbReference type="InterPro" id="IPR035901">
    <property type="entry name" value="GIY-YIG_endonuc_sf"/>
</dbReference>
<dbReference type="PROSITE" id="PS00028">
    <property type="entry name" value="ZINC_FINGER_C2H2_1"/>
    <property type="match status" value="1"/>
</dbReference>
<evidence type="ECO:0000313" key="2">
    <source>
        <dbReference type="EMBL" id="CAH3040901.1"/>
    </source>
</evidence>